<comment type="caution">
    <text evidence="1">The sequence shown here is derived from an EMBL/GenBank/DDBJ whole genome shotgun (WGS) entry which is preliminary data.</text>
</comment>
<keyword evidence="2" id="KW-1185">Reference proteome</keyword>
<dbReference type="Proteomes" id="UP001151529">
    <property type="component" value="Chromosome 5"/>
</dbReference>
<dbReference type="OrthoDB" id="10434756at2759"/>
<reference evidence="1" key="2">
    <citation type="journal article" date="2023" name="Int. J. Mol. Sci.">
        <title>De Novo Assembly and Annotation of 11 Diverse Shrub Willow (Salix) Genomes Reveals Novel Gene Organization in Sex-Linked Regions.</title>
        <authorList>
            <person name="Hyden B."/>
            <person name="Feng K."/>
            <person name="Yates T.B."/>
            <person name="Jawdy S."/>
            <person name="Cereghino C."/>
            <person name="Smart L.B."/>
            <person name="Muchero W."/>
        </authorList>
    </citation>
    <scope>NUCLEOTIDE SEQUENCE [LARGE SCALE GENOMIC DNA]</scope>
    <source>
        <tissue evidence="1">Shoot tip</tissue>
    </source>
</reference>
<sequence length="106" mass="12014">MGIVMFLEIKIIKEQEEVFDMMEHKVKNAKVGEKRRLVFSVHGMIEKKKENGIWEKDKAEVQFLGGSAVFAARSIVKLRQLFAQQKMKDALLVIVQVGLLVAAGDK</sequence>
<name>A0A9Q0ZJM8_SALVM</name>
<dbReference type="EMBL" id="JAPFFL010000003">
    <property type="protein sequence ID" value="KAJ6736919.1"/>
    <property type="molecule type" value="Genomic_DNA"/>
</dbReference>
<proteinExistence type="predicted"/>
<gene>
    <name evidence="1" type="ORF">OIU85_019030</name>
</gene>
<reference evidence="1" key="1">
    <citation type="submission" date="2022-11" db="EMBL/GenBank/DDBJ databases">
        <authorList>
            <person name="Hyden B.L."/>
            <person name="Feng K."/>
            <person name="Yates T."/>
            <person name="Jawdy S."/>
            <person name="Smart L.B."/>
            <person name="Muchero W."/>
        </authorList>
    </citation>
    <scope>NUCLEOTIDE SEQUENCE</scope>
    <source>
        <tissue evidence="1">Shoot tip</tissue>
    </source>
</reference>
<accession>A0A9Q0ZJM8</accession>
<dbReference type="AlphaFoldDB" id="A0A9Q0ZJM8"/>
<evidence type="ECO:0000313" key="2">
    <source>
        <dbReference type="Proteomes" id="UP001151529"/>
    </source>
</evidence>
<protein>
    <submittedName>
        <fullName evidence="1">Uncharacterized protein</fullName>
    </submittedName>
</protein>
<evidence type="ECO:0000313" key="1">
    <source>
        <dbReference type="EMBL" id="KAJ6736919.1"/>
    </source>
</evidence>
<organism evidence="1 2">
    <name type="scientific">Salix viminalis</name>
    <name type="common">Common osier</name>
    <name type="synonym">Basket willow</name>
    <dbReference type="NCBI Taxonomy" id="40686"/>
    <lineage>
        <taxon>Eukaryota</taxon>
        <taxon>Viridiplantae</taxon>
        <taxon>Streptophyta</taxon>
        <taxon>Embryophyta</taxon>
        <taxon>Tracheophyta</taxon>
        <taxon>Spermatophyta</taxon>
        <taxon>Magnoliopsida</taxon>
        <taxon>eudicotyledons</taxon>
        <taxon>Gunneridae</taxon>
        <taxon>Pentapetalae</taxon>
        <taxon>rosids</taxon>
        <taxon>fabids</taxon>
        <taxon>Malpighiales</taxon>
        <taxon>Salicaceae</taxon>
        <taxon>Saliceae</taxon>
        <taxon>Salix</taxon>
    </lineage>
</organism>